<comment type="caution">
    <text evidence="9">The sequence shown here is derived from an EMBL/GenBank/DDBJ whole genome shotgun (WGS) entry which is preliminary data.</text>
</comment>
<dbReference type="EMBL" id="JAVRRT010000004">
    <property type="protein sequence ID" value="KAK5173111.1"/>
    <property type="molecule type" value="Genomic_DNA"/>
</dbReference>
<proteinExistence type="inferred from homology"/>
<dbReference type="GO" id="GO:0003712">
    <property type="term" value="F:transcription coregulator activity"/>
    <property type="evidence" value="ECO:0007669"/>
    <property type="project" value="InterPro"/>
</dbReference>
<evidence type="ECO:0000256" key="7">
    <source>
        <dbReference type="RuleBase" id="RU364145"/>
    </source>
</evidence>
<accession>A0AAV9PHB4</accession>
<protein>
    <recommendedName>
        <fullName evidence="7">Mediator of RNA polymerase II transcription subunit 9</fullName>
    </recommendedName>
    <alternativeName>
        <fullName evidence="7">Mediator complex subunit 9</fullName>
    </alternativeName>
</protein>
<dbReference type="AlphaFoldDB" id="A0AAV9PHB4"/>
<keyword evidence="6 7" id="KW-0539">Nucleus</keyword>
<dbReference type="Pfam" id="PF07544">
    <property type="entry name" value="Med9"/>
    <property type="match status" value="1"/>
</dbReference>
<evidence type="ECO:0000256" key="1">
    <source>
        <dbReference type="ARBA" id="ARBA00004123"/>
    </source>
</evidence>
<evidence type="ECO:0000256" key="8">
    <source>
        <dbReference type="SAM" id="Coils"/>
    </source>
</evidence>
<dbReference type="GO" id="GO:0006357">
    <property type="term" value="P:regulation of transcription by RNA polymerase II"/>
    <property type="evidence" value="ECO:0007669"/>
    <property type="project" value="InterPro"/>
</dbReference>
<comment type="function">
    <text evidence="7">Component of the Mediator complex, a coactivator involved in the regulated transcription of nearly all RNA polymerase II-dependent genes. Mediator functions as a bridge to convey information from gene-specific regulatory proteins to the basal RNA polymerase II transcription machinery. Mediator is recruited to promoters by direct interactions with regulatory proteins and serves as a scaffold for the assembly of a functional preinitiation complex with RNA polymerase II and the general transcription factors.</text>
</comment>
<keyword evidence="4 7" id="KW-0010">Activator</keyword>
<dbReference type="InterPro" id="IPR011425">
    <property type="entry name" value="Med9"/>
</dbReference>
<sequence length="133" mass="15177">MPSSTNPQKPTLPPPQTFDILPLLHELLARIDHDTHTLDQQLQSNSDQEATDLPALYAPLQPLDPKELPAEVLQIKTKIRRALKELEKLPDMDRTVEDQGEEIRELEEKERRQKEVMRRLREWGAEGLGSGAG</sequence>
<evidence type="ECO:0000256" key="5">
    <source>
        <dbReference type="ARBA" id="ARBA00023163"/>
    </source>
</evidence>
<keyword evidence="8" id="KW-0175">Coiled coil</keyword>
<feature type="coiled-coil region" evidence="8">
    <location>
        <begin position="89"/>
        <end position="126"/>
    </location>
</feature>
<gene>
    <name evidence="7" type="primary">MED9</name>
    <name evidence="9" type="ORF">LTR77_003233</name>
</gene>
<comment type="subcellular location">
    <subcellularLocation>
        <location evidence="1 7">Nucleus</location>
    </subcellularLocation>
</comment>
<keyword evidence="10" id="KW-1185">Reference proteome</keyword>
<keyword evidence="5 7" id="KW-0804">Transcription</keyword>
<evidence type="ECO:0000256" key="6">
    <source>
        <dbReference type="ARBA" id="ARBA00023242"/>
    </source>
</evidence>
<evidence type="ECO:0000256" key="2">
    <source>
        <dbReference type="ARBA" id="ARBA00008089"/>
    </source>
</evidence>
<comment type="similarity">
    <text evidence="2 7">Belongs to the Mediator complex subunit 9 family.</text>
</comment>
<evidence type="ECO:0000313" key="9">
    <source>
        <dbReference type="EMBL" id="KAK5173111.1"/>
    </source>
</evidence>
<evidence type="ECO:0000256" key="4">
    <source>
        <dbReference type="ARBA" id="ARBA00023159"/>
    </source>
</evidence>
<reference evidence="9 10" key="1">
    <citation type="submission" date="2023-08" db="EMBL/GenBank/DDBJ databases">
        <title>Black Yeasts Isolated from many extreme environments.</title>
        <authorList>
            <person name="Coleine C."/>
            <person name="Stajich J.E."/>
            <person name="Selbmann L."/>
        </authorList>
    </citation>
    <scope>NUCLEOTIDE SEQUENCE [LARGE SCALE GENOMIC DNA]</scope>
    <source>
        <strain evidence="9 10">CCFEE 5935</strain>
    </source>
</reference>
<organism evidence="9 10">
    <name type="scientific">Saxophila tyrrhenica</name>
    <dbReference type="NCBI Taxonomy" id="1690608"/>
    <lineage>
        <taxon>Eukaryota</taxon>
        <taxon>Fungi</taxon>
        <taxon>Dikarya</taxon>
        <taxon>Ascomycota</taxon>
        <taxon>Pezizomycotina</taxon>
        <taxon>Dothideomycetes</taxon>
        <taxon>Dothideomycetidae</taxon>
        <taxon>Mycosphaerellales</taxon>
        <taxon>Extremaceae</taxon>
        <taxon>Saxophila</taxon>
    </lineage>
</organism>
<evidence type="ECO:0000313" key="10">
    <source>
        <dbReference type="Proteomes" id="UP001337655"/>
    </source>
</evidence>
<dbReference type="SUPFAM" id="SSF144266">
    <property type="entry name" value="MPN010-like"/>
    <property type="match status" value="1"/>
</dbReference>
<evidence type="ECO:0000256" key="3">
    <source>
        <dbReference type="ARBA" id="ARBA00023015"/>
    </source>
</evidence>
<dbReference type="Proteomes" id="UP001337655">
    <property type="component" value="Unassembled WGS sequence"/>
</dbReference>
<dbReference type="GO" id="GO:0016592">
    <property type="term" value="C:mediator complex"/>
    <property type="evidence" value="ECO:0007669"/>
    <property type="project" value="InterPro"/>
</dbReference>
<keyword evidence="3 7" id="KW-0805">Transcription regulation</keyword>
<comment type="subunit">
    <text evidence="7">Component of the Mediator complex.</text>
</comment>
<name>A0AAV9PHB4_9PEZI</name>